<name>A0AAD0WRN3_9BACT</name>
<dbReference type="PANTHER" id="PTHR34138:SF1">
    <property type="entry name" value="CELL SHAPE-DETERMINING PROTEIN MREC"/>
    <property type="match status" value="1"/>
</dbReference>
<dbReference type="PANTHER" id="PTHR34138">
    <property type="entry name" value="CELL SHAPE-DETERMINING PROTEIN MREC"/>
    <property type="match status" value="1"/>
</dbReference>
<reference evidence="2 3" key="1">
    <citation type="submission" date="2018-08" db="EMBL/GenBank/DDBJ databases">
        <title>Complete genome of the Arcobacter suis type strain LMG 26152.</title>
        <authorList>
            <person name="Miller W.G."/>
            <person name="Yee E."/>
            <person name="Bono J.L."/>
        </authorList>
    </citation>
    <scope>NUCLEOTIDE SEQUENCE [LARGE SCALE GENOMIC DNA]</scope>
    <source>
        <strain evidence="2 3">CECT 7833</strain>
    </source>
</reference>
<dbReference type="EMBL" id="CP032100">
    <property type="protein sequence ID" value="AXX90931.1"/>
    <property type="molecule type" value="Genomic_DNA"/>
</dbReference>
<keyword evidence="3" id="KW-1185">Reference proteome</keyword>
<gene>
    <name evidence="2" type="primary">mreC</name>
    <name evidence="2" type="ORF">ASUIS_2517</name>
</gene>
<dbReference type="Pfam" id="PF04085">
    <property type="entry name" value="MreC"/>
    <property type="match status" value="1"/>
</dbReference>
<dbReference type="InterPro" id="IPR007221">
    <property type="entry name" value="MreC"/>
</dbReference>
<dbReference type="GO" id="GO:0008360">
    <property type="term" value="P:regulation of cell shape"/>
    <property type="evidence" value="ECO:0007669"/>
    <property type="project" value="InterPro"/>
</dbReference>
<proteinExistence type="predicted"/>
<dbReference type="Gene3D" id="2.40.10.350">
    <property type="entry name" value="Rod shape-determining protein MreC, domain 2"/>
    <property type="match status" value="1"/>
</dbReference>
<dbReference type="Proteomes" id="UP000263040">
    <property type="component" value="Chromosome"/>
</dbReference>
<accession>A0AAD0WRN3</accession>
<organism evidence="2 3">
    <name type="scientific">Arcobacter suis CECT 7833</name>
    <dbReference type="NCBI Taxonomy" id="663365"/>
    <lineage>
        <taxon>Bacteria</taxon>
        <taxon>Pseudomonadati</taxon>
        <taxon>Campylobacterota</taxon>
        <taxon>Epsilonproteobacteria</taxon>
        <taxon>Campylobacterales</taxon>
        <taxon>Arcobacteraceae</taxon>
        <taxon>Arcobacter</taxon>
    </lineage>
</organism>
<dbReference type="NCBIfam" id="NF010507">
    <property type="entry name" value="PRK13922.10-6"/>
    <property type="match status" value="1"/>
</dbReference>
<protein>
    <submittedName>
        <fullName evidence="2">Rod shape-determining protein MreC</fullName>
    </submittedName>
</protein>
<dbReference type="RefSeq" id="WP_118887493.1">
    <property type="nucleotide sequence ID" value="NZ_CP032100.1"/>
</dbReference>
<evidence type="ECO:0000313" key="2">
    <source>
        <dbReference type="EMBL" id="AXX90931.1"/>
    </source>
</evidence>
<dbReference type="GO" id="GO:0005886">
    <property type="term" value="C:plasma membrane"/>
    <property type="evidence" value="ECO:0007669"/>
    <property type="project" value="TreeGrafter"/>
</dbReference>
<feature type="domain" description="Rod shape-determining protein MreC beta-barrel core" evidence="1">
    <location>
        <begin position="157"/>
        <end position="243"/>
    </location>
</feature>
<evidence type="ECO:0000259" key="1">
    <source>
        <dbReference type="Pfam" id="PF04085"/>
    </source>
</evidence>
<evidence type="ECO:0000313" key="3">
    <source>
        <dbReference type="Proteomes" id="UP000263040"/>
    </source>
</evidence>
<dbReference type="KEGG" id="asui:ASUIS_2517"/>
<dbReference type="InterPro" id="IPR055342">
    <property type="entry name" value="MreC_beta-barrel_core"/>
</dbReference>
<dbReference type="AlphaFoldDB" id="A0AAD0WRN3"/>
<sequence>MRKFIFALLFIIAGLSYLFEIDELLIKKFTFLNDFKNLYISKVINFSTSFEKHFNQAETIEKLKVENTELKEYKILYTNVQNQLHTLKEFLVNIDVPENKSKIEIVKVLSYINYNDFTKVWLDKEIENDTILGLITDNYSAGIVVNKNGHAVGLLNGNKECSYAVFVGEEKAPGIITSSKNQDELEIKFIPVWAEIKKGDEVITSGMDNIFFEGLKVGRVIQVTDLADMKIATVKPYVNVLKKKYFYTYKSTGEFTNYNVVKKETPKNEVPVENKKSSNN</sequence>
<dbReference type="InterPro" id="IPR042175">
    <property type="entry name" value="Cell/Rod_MreC_2"/>
</dbReference>